<dbReference type="GO" id="GO:0007165">
    <property type="term" value="P:signal transduction"/>
    <property type="evidence" value="ECO:0007669"/>
    <property type="project" value="InterPro"/>
</dbReference>
<dbReference type="PANTHER" id="PTHR43155">
    <property type="entry name" value="CYCLIC DI-GMP PHOSPHODIESTERASE PA4108-RELATED"/>
    <property type="match status" value="1"/>
</dbReference>
<evidence type="ECO:0000256" key="1">
    <source>
        <dbReference type="SAM" id="Phobius"/>
    </source>
</evidence>
<keyword evidence="1" id="KW-0472">Membrane</keyword>
<keyword evidence="1" id="KW-1133">Transmembrane helix</keyword>
<sequence length="940" mass="105485">MLRKIKPAQVSLALLIASTITLAMLVLAIFLVGQTFRGMESAKVQAASVSARHLAISVDDRILAITAPPSTALAVLSHDPLASSTTLDQRLSRLPVIANILSSSDIVSAVYTGYADGDFFLLRKVRSSGVMQFPDAPDGTRFLLQAIDTEDGRQLREWRFYDEQLQLLERKTVPDYTYDPRTRPWFKAASDSPRTVLSAPYVFFTTRETGLTLSRRAARFGEQASIFGIDVTVSDLSHQLEELKQTPGTQIAIVNPENQVLASTTDNSDPGPAISGALNHRGTRVSNSSVTRYNVDGEDWYGMSEPLNALSAQQLNIAVTIPADELLAEVWETLARQTLIAGIIAIFLLIFGWFIGQRVGRPLERLTDQVSKLSRFRFDTQIKSDSYVREARKLGDAIDDMASTIRSFQSISTVLNRGQNLNELLLDILLQIAHIVGQERGAIYLFRGQQKDLSLAVNRDLDIPETIPGIAADLDDNELIRILRGHIGGHPVFAILRNREKQLVGVLIIEMEHGDHTHLSDDLIVFVDEIAGSAAVAIETRELIESQQALLEGIIRLVANAIDAKSPYTGGHCERVPKLAQMMVDEAITSTAPAFASFTMNDEQKYEFHLAAWLHDCGKITSPEFVVDKAVKLETIHNRIHDIRTRFEVLHRDAEIRYLERRLQGDDEASARTERDDLQARLQEEFAFLARANEGGEYMREEDIARIREIGQRPWQRHFSDRLGLSSDEKMALEGVPEAELPVTENLLNDRPEHQRSWGDRIPPVQRDDPANIWGFDMKLPEHAYNRGEIHNLTIAKGTLTDEERFKINEHIVQTICMLDALPLPSRLANVPRLAGTHHERMDGQGYPCRLSGDELGIPERIMAVADVFEALTAVDRPYKKGKTLTESLTIMARMVEEGHIDKDVFELFIRSGIYRTYAQQHLHPEQIDQVDESQFMNNH</sequence>
<dbReference type="PROSITE" id="PS50885">
    <property type="entry name" value="HAMP"/>
    <property type="match status" value="1"/>
</dbReference>
<evidence type="ECO:0000259" key="2">
    <source>
        <dbReference type="PROSITE" id="PS50885"/>
    </source>
</evidence>
<organism evidence="4 5">
    <name type="scientific">Marinobacter nitratireducens</name>
    <dbReference type="NCBI Taxonomy" id="1137280"/>
    <lineage>
        <taxon>Bacteria</taxon>
        <taxon>Pseudomonadati</taxon>
        <taxon>Pseudomonadota</taxon>
        <taxon>Gammaproteobacteria</taxon>
        <taxon>Pseudomonadales</taxon>
        <taxon>Marinobacteraceae</taxon>
        <taxon>Marinobacter</taxon>
    </lineage>
</organism>
<dbReference type="GO" id="GO:0008081">
    <property type="term" value="F:phosphoric diester hydrolase activity"/>
    <property type="evidence" value="ECO:0007669"/>
    <property type="project" value="UniProtKB-ARBA"/>
</dbReference>
<dbReference type="CDD" id="cd00077">
    <property type="entry name" value="HDc"/>
    <property type="match status" value="1"/>
</dbReference>
<dbReference type="SUPFAM" id="SSF55781">
    <property type="entry name" value="GAF domain-like"/>
    <property type="match status" value="1"/>
</dbReference>
<accession>A0A072N6F8</accession>
<dbReference type="AlphaFoldDB" id="A0A072N6F8"/>
<dbReference type="Proteomes" id="UP000035057">
    <property type="component" value="Unassembled WGS sequence"/>
</dbReference>
<reference evidence="4 5" key="1">
    <citation type="submission" date="2012-12" db="EMBL/GenBank/DDBJ databases">
        <title>Genome assembly of Marinobacter sp. AK21.</title>
        <authorList>
            <person name="Khatri I."/>
            <person name="Kumar R."/>
            <person name="Vaidya B."/>
            <person name="Subramanian S."/>
            <person name="Pinnaka A."/>
        </authorList>
    </citation>
    <scope>NUCLEOTIDE SEQUENCE [LARGE SCALE GENOMIC DNA]</scope>
    <source>
        <strain evidence="4 5">AK21</strain>
    </source>
</reference>
<dbReference type="Gene3D" id="1.10.3210.10">
    <property type="entry name" value="Hypothetical protein af1432"/>
    <property type="match status" value="2"/>
</dbReference>
<dbReference type="Gene3D" id="6.10.340.10">
    <property type="match status" value="1"/>
</dbReference>
<dbReference type="PATRIC" id="fig|1137280.3.peg.231"/>
<evidence type="ECO:0000313" key="4">
    <source>
        <dbReference type="EMBL" id="KEF32852.1"/>
    </source>
</evidence>
<gene>
    <name evidence="4" type="ORF">D777_00414</name>
</gene>
<dbReference type="STRING" id="1137280.D777_00414"/>
<dbReference type="InterPro" id="IPR003660">
    <property type="entry name" value="HAMP_dom"/>
</dbReference>
<dbReference type="InterPro" id="IPR037522">
    <property type="entry name" value="HD_GYP_dom"/>
</dbReference>
<comment type="caution">
    <text evidence="4">The sequence shown here is derived from an EMBL/GenBank/DDBJ whole genome shotgun (WGS) entry which is preliminary data.</text>
</comment>
<dbReference type="SMART" id="SM00304">
    <property type="entry name" value="HAMP"/>
    <property type="match status" value="1"/>
</dbReference>
<dbReference type="SUPFAM" id="SSF109604">
    <property type="entry name" value="HD-domain/PDEase-like"/>
    <property type="match status" value="2"/>
</dbReference>
<dbReference type="PANTHER" id="PTHR43155:SF2">
    <property type="entry name" value="CYCLIC DI-GMP PHOSPHODIESTERASE PA4108"/>
    <property type="match status" value="1"/>
</dbReference>
<feature type="domain" description="HAMP" evidence="2">
    <location>
        <begin position="357"/>
        <end position="410"/>
    </location>
</feature>
<keyword evidence="5" id="KW-1185">Reference proteome</keyword>
<feature type="transmembrane region" description="Helical" evidence="1">
    <location>
        <begin position="12"/>
        <end position="33"/>
    </location>
</feature>
<dbReference type="PROSITE" id="PS51832">
    <property type="entry name" value="HD_GYP"/>
    <property type="match status" value="1"/>
</dbReference>
<keyword evidence="1" id="KW-0812">Transmembrane</keyword>
<dbReference type="RefSeq" id="WP_036127929.1">
    <property type="nucleotide sequence ID" value="NZ_ANIE01000002.1"/>
</dbReference>
<name>A0A072N6F8_9GAMM</name>
<dbReference type="InterPro" id="IPR029151">
    <property type="entry name" value="Sensor-like_sf"/>
</dbReference>
<dbReference type="SUPFAM" id="SSF103190">
    <property type="entry name" value="Sensory domain-like"/>
    <property type="match status" value="1"/>
</dbReference>
<dbReference type="GO" id="GO:0016020">
    <property type="term" value="C:membrane"/>
    <property type="evidence" value="ECO:0007669"/>
    <property type="project" value="InterPro"/>
</dbReference>
<evidence type="ECO:0000259" key="3">
    <source>
        <dbReference type="PROSITE" id="PS51832"/>
    </source>
</evidence>
<dbReference type="OrthoDB" id="9764808at2"/>
<feature type="transmembrane region" description="Helical" evidence="1">
    <location>
        <begin position="339"/>
        <end position="356"/>
    </location>
</feature>
<evidence type="ECO:0000313" key="5">
    <source>
        <dbReference type="Proteomes" id="UP000035057"/>
    </source>
</evidence>
<proteinExistence type="predicted"/>
<dbReference type="EMBL" id="ANIE01000002">
    <property type="protein sequence ID" value="KEF32852.1"/>
    <property type="molecule type" value="Genomic_DNA"/>
</dbReference>
<dbReference type="Gene3D" id="3.30.450.20">
    <property type="entry name" value="PAS domain"/>
    <property type="match status" value="1"/>
</dbReference>
<feature type="domain" description="HD-GYP" evidence="3">
    <location>
        <begin position="712"/>
        <end position="925"/>
    </location>
</feature>
<dbReference type="Pfam" id="PF13487">
    <property type="entry name" value="HD_5"/>
    <property type="match status" value="1"/>
</dbReference>
<protein>
    <submittedName>
        <fullName evidence="4">Chemotactic transducer-related protein</fullName>
    </submittedName>
</protein>
<dbReference type="InterPro" id="IPR003607">
    <property type="entry name" value="HD/PDEase_dom"/>
</dbReference>